<keyword evidence="6 9" id="KW-0812">Transmembrane</keyword>
<evidence type="ECO:0000256" key="5">
    <source>
        <dbReference type="ARBA" id="ARBA00022519"/>
    </source>
</evidence>
<evidence type="ECO:0000256" key="4">
    <source>
        <dbReference type="ARBA" id="ARBA00022475"/>
    </source>
</evidence>
<evidence type="ECO:0000256" key="7">
    <source>
        <dbReference type="ARBA" id="ARBA00022989"/>
    </source>
</evidence>
<dbReference type="HAMAP" id="MF_01004">
    <property type="entry name" value="BtuC"/>
    <property type="match status" value="1"/>
</dbReference>
<evidence type="ECO:0000256" key="9">
    <source>
        <dbReference type="HAMAP-Rule" id="MF_01004"/>
    </source>
</evidence>
<gene>
    <name evidence="9 10" type="primary">btuC</name>
    <name evidence="10" type="ORF">PUN32_04580</name>
</gene>
<feature type="transmembrane region" description="Helical" evidence="9">
    <location>
        <begin position="20"/>
        <end position="42"/>
    </location>
</feature>
<sequence>MDFHRLLQQKHQRWRRSGYWLCGFLFVLCTVYLLVGELWLSPFSTWSPLEQQLVWQLRLPRLLAAAVIGGCLAIAGATLQVLLGNVLAEPGVIGVSGGASVAMVILLLFFPTLNSPLAFMLAAVCGALLFTLLLVSMARKLRLTTARLLLVGVALGILSGAVVTWAFYFSDDLGLRQLMYWLMGSVAGVSWYQHLLSLLALPVLVWLALQGGVLDKLMLGEGHAKQLGVDIHRIRWRLILAIALLIGAAVALGGVIGFVGLVVPHLLRLTLGSENRLLLPMSALCGALLLISADLVARLALSSGELPLGVVTTTLGAPIFIWMLVKNHDSC</sequence>
<comment type="caution">
    <text evidence="10">The sequence shown here is derived from an EMBL/GenBank/DDBJ whole genome shotgun (WGS) entry which is preliminary data.</text>
</comment>
<dbReference type="InterPro" id="IPR023691">
    <property type="entry name" value="ABC_transptr_BtuC"/>
</dbReference>
<feature type="transmembrane region" description="Helical" evidence="9">
    <location>
        <begin position="238"/>
        <end position="265"/>
    </location>
</feature>
<dbReference type="PANTHER" id="PTHR30472">
    <property type="entry name" value="FERRIC ENTEROBACTIN TRANSPORT SYSTEM PERMEASE PROTEIN"/>
    <property type="match status" value="1"/>
</dbReference>
<organism evidence="10 11">
    <name type="scientific">Vibrio chanodichtyis</name>
    <dbReference type="NCBI Taxonomy" id="3027932"/>
    <lineage>
        <taxon>Bacteria</taxon>
        <taxon>Pseudomonadati</taxon>
        <taxon>Pseudomonadota</taxon>
        <taxon>Gammaproteobacteria</taxon>
        <taxon>Vibrionales</taxon>
        <taxon>Vibrionaceae</taxon>
        <taxon>Vibrio</taxon>
    </lineage>
</organism>
<dbReference type="RefSeq" id="WP_274721988.1">
    <property type="nucleotide sequence ID" value="NZ_JARBFT010000003.1"/>
</dbReference>
<feature type="transmembrane region" description="Helical" evidence="9">
    <location>
        <begin position="189"/>
        <end position="209"/>
    </location>
</feature>
<dbReference type="EMBL" id="JARBFT010000003">
    <property type="protein sequence ID" value="MDE1514292.1"/>
    <property type="molecule type" value="Genomic_DNA"/>
</dbReference>
<comment type="similarity">
    <text evidence="2 9">Belongs to the binding-protein-dependent transport system permease family. FecCD subfamily.</text>
</comment>
<reference evidence="10 11" key="1">
    <citation type="submission" date="2023-02" db="EMBL/GenBank/DDBJ databases">
        <title>Vibrio intestini sp. nov., a close relative of Vibrio cholerae isolated from the intestine of Healthy Culter dabryi.</title>
        <authorList>
            <person name="Wu N."/>
        </authorList>
    </citation>
    <scope>NUCLEOTIDE SEQUENCE [LARGE SCALE GENOMIC DNA]</scope>
    <source>
        <strain evidence="10 11">DSL-7</strain>
    </source>
</reference>
<dbReference type="NCBIfam" id="NF003001">
    <property type="entry name" value="PRK03784.1"/>
    <property type="match status" value="1"/>
</dbReference>
<feature type="transmembrane region" description="Helical" evidence="9">
    <location>
        <begin position="277"/>
        <end position="297"/>
    </location>
</feature>
<feature type="transmembrane region" description="Helical" evidence="9">
    <location>
        <begin position="62"/>
        <end position="83"/>
    </location>
</feature>
<dbReference type="InterPro" id="IPR000522">
    <property type="entry name" value="ABC_transptr_permease_BtuC"/>
</dbReference>
<dbReference type="SUPFAM" id="SSF81345">
    <property type="entry name" value="ABC transporter involved in vitamin B12 uptake, BtuC"/>
    <property type="match status" value="1"/>
</dbReference>
<evidence type="ECO:0000256" key="3">
    <source>
        <dbReference type="ARBA" id="ARBA00022448"/>
    </source>
</evidence>
<evidence type="ECO:0000313" key="10">
    <source>
        <dbReference type="EMBL" id="MDE1514292.1"/>
    </source>
</evidence>
<proteinExistence type="inferred from homology"/>
<evidence type="ECO:0000256" key="1">
    <source>
        <dbReference type="ARBA" id="ARBA00004651"/>
    </source>
</evidence>
<comment type="function">
    <text evidence="9">Part of the ABC transporter complex BtuCDF involved in vitamin B12 import. Involved in the translocation of the substrate across the membrane.</text>
</comment>
<dbReference type="InterPro" id="IPR037294">
    <property type="entry name" value="ABC_BtuC-like"/>
</dbReference>
<feature type="transmembrane region" description="Helical" evidence="9">
    <location>
        <begin position="148"/>
        <end position="169"/>
    </location>
</feature>
<dbReference type="Proteomes" id="UP001216189">
    <property type="component" value="Unassembled WGS sequence"/>
</dbReference>
<keyword evidence="5" id="KW-0997">Cell inner membrane</keyword>
<dbReference type="Gene3D" id="1.10.3470.10">
    <property type="entry name" value="ABC transporter involved in vitamin B12 uptake, BtuC"/>
    <property type="match status" value="1"/>
</dbReference>
<feature type="transmembrane region" description="Helical" evidence="9">
    <location>
        <begin position="116"/>
        <end position="136"/>
    </location>
</feature>
<accession>A0ABT5UZN5</accession>
<dbReference type="Pfam" id="PF01032">
    <property type="entry name" value="FecCD"/>
    <property type="match status" value="1"/>
</dbReference>
<protein>
    <recommendedName>
        <fullName evidence="9">Vitamin B12 import system permease protein BtuC</fullName>
    </recommendedName>
</protein>
<feature type="transmembrane region" description="Helical" evidence="9">
    <location>
        <begin position="306"/>
        <end position="325"/>
    </location>
</feature>
<evidence type="ECO:0000256" key="8">
    <source>
        <dbReference type="ARBA" id="ARBA00023136"/>
    </source>
</evidence>
<keyword evidence="4 9" id="KW-1003">Cell membrane</keyword>
<keyword evidence="3 9" id="KW-0813">Transport</keyword>
<comment type="subcellular location">
    <subcellularLocation>
        <location evidence="1 9">Cell membrane</location>
        <topology evidence="1 9">Multi-pass membrane protein</topology>
    </subcellularLocation>
</comment>
<evidence type="ECO:0000256" key="6">
    <source>
        <dbReference type="ARBA" id="ARBA00022692"/>
    </source>
</evidence>
<feature type="transmembrane region" description="Helical" evidence="9">
    <location>
        <begin position="90"/>
        <end position="110"/>
    </location>
</feature>
<evidence type="ECO:0000256" key="2">
    <source>
        <dbReference type="ARBA" id="ARBA00007935"/>
    </source>
</evidence>
<name>A0ABT5UZN5_9VIBR</name>
<keyword evidence="7 9" id="KW-1133">Transmembrane helix</keyword>
<evidence type="ECO:0000313" key="11">
    <source>
        <dbReference type="Proteomes" id="UP001216189"/>
    </source>
</evidence>
<dbReference type="CDD" id="cd06550">
    <property type="entry name" value="TM_ABC_iron-siderophores_like"/>
    <property type="match status" value="1"/>
</dbReference>
<keyword evidence="11" id="KW-1185">Reference proteome</keyword>
<keyword evidence="8 9" id="KW-0472">Membrane</keyword>
<comment type="subunit">
    <text evidence="9">The complex is composed of two ATP-binding proteins (BtuD), two transmembrane proteins (BtuC) and a solute-binding protein (BtuF).</text>
</comment>
<dbReference type="PANTHER" id="PTHR30472:SF29">
    <property type="entry name" value="VITAMIN B12 IMPORT SYSTEM PERMEASE PROTEIN BTUC"/>
    <property type="match status" value="1"/>
</dbReference>